<dbReference type="EMBL" id="LR796479">
    <property type="protein sequence ID" value="CAB4147139.1"/>
    <property type="molecule type" value="Genomic_DNA"/>
</dbReference>
<name>A0A6J5MU91_9CAUD</name>
<gene>
    <name evidence="1" type="ORF">UFOVP509_15</name>
</gene>
<organism evidence="1">
    <name type="scientific">uncultured Caudovirales phage</name>
    <dbReference type="NCBI Taxonomy" id="2100421"/>
    <lineage>
        <taxon>Viruses</taxon>
        <taxon>Duplodnaviria</taxon>
        <taxon>Heunggongvirae</taxon>
        <taxon>Uroviricota</taxon>
        <taxon>Caudoviricetes</taxon>
        <taxon>Peduoviridae</taxon>
        <taxon>Maltschvirus</taxon>
        <taxon>Maltschvirus maltsch</taxon>
    </lineage>
</organism>
<reference evidence="1" key="1">
    <citation type="submission" date="2020-04" db="EMBL/GenBank/DDBJ databases">
        <authorList>
            <person name="Chiriac C."/>
            <person name="Salcher M."/>
            <person name="Ghai R."/>
            <person name="Kavagutti S V."/>
        </authorList>
    </citation>
    <scope>NUCLEOTIDE SEQUENCE</scope>
</reference>
<accession>A0A6J5MU91</accession>
<protein>
    <submittedName>
        <fullName evidence="1">Uncharacterized protein</fullName>
    </submittedName>
</protein>
<proteinExistence type="predicted"/>
<evidence type="ECO:0000313" key="1">
    <source>
        <dbReference type="EMBL" id="CAB4147139.1"/>
    </source>
</evidence>
<sequence length="178" mass="19636">MTQKLSPIHEYALWTGAGISPDLLSQFDFGSGESPSPVSSVGHGTAETVALTQQEDDRDLLKLADLAPEQLTERGIERVATVRARWFTATQHVMIDGIPCVVDMDSDYSWEGEETGYVGATKLTIYGDCPTCFHEHETQDNEWTWEPRETSANGFAVCECGNEYEIRSGKPVQFGGVK</sequence>